<evidence type="ECO:0000256" key="1">
    <source>
        <dbReference type="SAM" id="MobiDB-lite"/>
    </source>
</evidence>
<feature type="compositionally biased region" description="Polar residues" evidence="1">
    <location>
        <begin position="117"/>
        <end position="126"/>
    </location>
</feature>
<feature type="region of interest" description="Disordered" evidence="1">
    <location>
        <begin position="117"/>
        <end position="140"/>
    </location>
</feature>
<protein>
    <submittedName>
        <fullName evidence="2">Uncharacterized protein</fullName>
    </submittedName>
</protein>
<dbReference type="EMBL" id="JBBWWR010000015">
    <property type="protein sequence ID" value="KAK8950141.1"/>
    <property type="molecule type" value="Genomic_DNA"/>
</dbReference>
<proteinExistence type="predicted"/>
<evidence type="ECO:0000313" key="3">
    <source>
        <dbReference type="Proteomes" id="UP001412067"/>
    </source>
</evidence>
<keyword evidence="3" id="KW-1185">Reference proteome</keyword>
<sequence>MDAELNEEIVQLAKIGRVPVRVEHGELGHRIPHKNCHYIIPLPRPQSPNLRPSRFVTPIISHITPVPSPASAATNPYEGGSGGKKANFAAIVEVIAPIFHLEIPAAAISIAIPPSQNLRKPQNQTRVRAPFLPISSRRSR</sequence>
<evidence type="ECO:0000313" key="2">
    <source>
        <dbReference type="EMBL" id="KAK8950141.1"/>
    </source>
</evidence>
<comment type="caution">
    <text evidence="2">The sequence shown here is derived from an EMBL/GenBank/DDBJ whole genome shotgun (WGS) entry which is preliminary data.</text>
</comment>
<organism evidence="2 3">
    <name type="scientific">Platanthera guangdongensis</name>
    <dbReference type="NCBI Taxonomy" id="2320717"/>
    <lineage>
        <taxon>Eukaryota</taxon>
        <taxon>Viridiplantae</taxon>
        <taxon>Streptophyta</taxon>
        <taxon>Embryophyta</taxon>
        <taxon>Tracheophyta</taxon>
        <taxon>Spermatophyta</taxon>
        <taxon>Magnoliopsida</taxon>
        <taxon>Liliopsida</taxon>
        <taxon>Asparagales</taxon>
        <taxon>Orchidaceae</taxon>
        <taxon>Orchidoideae</taxon>
        <taxon>Orchideae</taxon>
        <taxon>Orchidinae</taxon>
        <taxon>Platanthera</taxon>
    </lineage>
</organism>
<reference evidence="2 3" key="1">
    <citation type="journal article" date="2022" name="Nat. Plants">
        <title>Genomes of leafy and leafless Platanthera orchids illuminate the evolution of mycoheterotrophy.</title>
        <authorList>
            <person name="Li M.H."/>
            <person name="Liu K.W."/>
            <person name="Li Z."/>
            <person name="Lu H.C."/>
            <person name="Ye Q.L."/>
            <person name="Zhang D."/>
            <person name="Wang J.Y."/>
            <person name="Li Y.F."/>
            <person name="Zhong Z.M."/>
            <person name="Liu X."/>
            <person name="Yu X."/>
            <person name="Liu D.K."/>
            <person name="Tu X.D."/>
            <person name="Liu B."/>
            <person name="Hao Y."/>
            <person name="Liao X.Y."/>
            <person name="Jiang Y.T."/>
            <person name="Sun W.H."/>
            <person name="Chen J."/>
            <person name="Chen Y.Q."/>
            <person name="Ai Y."/>
            <person name="Zhai J.W."/>
            <person name="Wu S.S."/>
            <person name="Zhou Z."/>
            <person name="Hsiao Y.Y."/>
            <person name="Wu W.L."/>
            <person name="Chen Y.Y."/>
            <person name="Lin Y.F."/>
            <person name="Hsu J.L."/>
            <person name="Li C.Y."/>
            <person name="Wang Z.W."/>
            <person name="Zhao X."/>
            <person name="Zhong W.Y."/>
            <person name="Ma X.K."/>
            <person name="Ma L."/>
            <person name="Huang J."/>
            <person name="Chen G.Z."/>
            <person name="Huang M.Z."/>
            <person name="Huang L."/>
            <person name="Peng D.H."/>
            <person name="Luo Y.B."/>
            <person name="Zou S.Q."/>
            <person name="Chen S.P."/>
            <person name="Lan S."/>
            <person name="Tsai W.C."/>
            <person name="Van de Peer Y."/>
            <person name="Liu Z.J."/>
        </authorList>
    </citation>
    <scope>NUCLEOTIDE SEQUENCE [LARGE SCALE GENOMIC DNA]</scope>
    <source>
        <strain evidence="2">Lor288</strain>
    </source>
</reference>
<accession>A0ABR2LTN4</accession>
<gene>
    <name evidence="2" type="ORF">KSP40_PGU017994</name>
</gene>
<dbReference type="Proteomes" id="UP001412067">
    <property type="component" value="Unassembled WGS sequence"/>
</dbReference>
<name>A0ABR2LTN4_9ASPA</name>